<proteinExistence type="predicted"/>
<evidence type="ECO:0000313" key="1">
    <source>
        <dbReference type="EMBL" id="CAG8640962.1"/>
    </source>
</evidence>
<accession>A0ACA9NC16</accession>
<dbReference type="Proteomes" id="UP000789525">
    <property type="component" value="Unassembled WGS sequence"/>
</dbReference>
<keyword evidence="2" id="KW-1185">Reference proteome</keyword>
<reference evidence="1" key="1">
    <citation type="submission" date="2021-06" db="EMBL/GenBank/DDBJ databases">
        <authorList>
            <person name="Kallberg Y."/>
            <person name="Tangrot J."/>
            <person name="Rosling A."/>
        </authorList>
    </citation>
    <scope>NUCLEOTIDE SEQUENCE</scope>
    <source>
        <strain evidence="1">CL356</strain>
    </source>
</reference>
<gene>
    <name evidence="1" type="ORF">ACOLOM_LOCUS7938</name>
</gene>
<sequence length="116" mass="12913">MSFISVQFKGPDTTKPPCRSLLRPLQKRLADLCPSYVPEAAACPNPARQLDNIGGTQIHIDPLVSLSNCSHYFIQKRESFVFVDCYSRVDSMSHGNGILGPELFSPMVDEETKEPE</sequence>
<dbReference type="EMBL" id="CAJVPT010019415">
    <property type="protein sequence ID" value="CAG8640962.1"/>
    <property type="molecule type" value="Genomic_DNA"/>
</dbReference>
<organism evidence="1 2">
    <name type="scientific">Acaulospora colombiana</name>
    <dbReference type="NCBI Taxonomy" id="27376"/>
    <lineage>
        <taxon>Eukaryota</taxon>
        <taxon>Fungi</taxon>
        <taxon>Fungi incertae sedis</taxon>
        <taxon>Mucoromycota</taxon>
        <taxon>Glomeromycotina</taxon>
        <taxon>Glomeromycetes</taxon>
        <taxon>Diversisporales</taxon>
        <taxon>Acaulosporaceae</taxon>
        <taxon>Acaulospora</taxon>
    </lineage>
</organism>
<name>A0ACA9NC16_9GLOM</name>
<evidence type="ECO:0000313" key="2">
    <source>
        <dbReference type="Proteomes" id="UP000789525"/>
    </source>
</evidence>
<protein>
    <submittedName>
        <fullName evidence="1">7326_t:CDS:1</fullName>
    </submittedName>
</protein>
<comment type="caution">
    <text evidence="1">The sequence shown here is derived from an EMBL/GenBank/DDBJ whole genome shotgun (WGS) entry which is preliminary data.</text>
</comment>